<evidence type="ECO:0000256" key="10">
    <source>
        <dbReference type="ARBA" id="ARBA00049551"/>
    </source>
</evidence>
<proteinExistence type="inferred from homology"/>
<keyword evidence="5" id="KW-1278">Translocase</keyword>
<dbReference type="GO" id="GO:0008137">
    <property type="term" value="F:NADH dehydrogenase (ubiquinone) activity"/>
    <property type="evidence" value="ECO:0007669"/>
    <property type="project" value="UniProtKB-EC"/>
</dbReference>
<dbReference type="Gene3D" id="1.10.287.3510">
    <property type="match status" value="1"/>
</dbReference>
<feature type="transmembrane region" description="Helical" evidence="11">
    <location>
        <begin position="6"/>
        <end position="29"/>
    </location>
</feature>
<feature type="transmembrane region" description="Helical" evidence="11">
    <location>
        <begin position="60"/>
        <end position="81"/>
    </location>
</feature>
<evidence type="ECO:0000256" key="4">
    <source>
        <dbReference type="ARBA" id="ARBA00022692"/>
    </source>
</evidence>
<comment type="subcellular location">
    <subcellularLocation>
        <location evidence="1">Membrane</location>
        <topology evidence="1">Multi-pass membrane protein</topology>
    </subcellularLocation>
</comment>
<evidence type="ECO:0000256" key="2">
    <source>
        <dbReference type="ARBA" id="ARBA00010519"/>
    </source>
</evidence>
<keyword evidence="8 11" id="KW-0472">Membrane</keyword>
<organism evidence="12">
    <name type="scientific">Phrixothrix hirtus</name>
    <name type="common">Brazilian railroad worm</name>
    <dbReference type="NCBI Taxonomy" id="94779"/>
    <lineage>
        <taxon>Eukaryota</taxon>
        <taxon>Metazoa</taxon>
        <taxon>Ecdysozoa</taxon>
        <taxon>Arthropoda</taxon>
        <taxon>Hexapoda</taxon>
        <taxon>Insecta</taxon>
        <taxon>Pterygota</taxon>
        <taxon>Neoptera</taxon>
        <taxon>Endopterygota</taxon>
        <taxon>Coleoptera</taxon>
        <taxon>Polyphaga</taxon>
        <taxon>Elateriformia</taxon>
        <taxon>Elateroidea</taxon>
        <taxon>Phengodidae</taxon>
        <taxon>Mastinocerinae</taxon>
        <taxon>Phrixothrix</taxon>
    </lineage>
</organism>
<name>A0A0R6CNT7_PHRHR</name>
<evidence type="ECO:0000256" key="8">
    <source>
        <dbReference type="ARBA" id="ARBA00023136"/>
    </source>
</evidence>
<evidence type="ECO:0000256" key="3">
    <source>
        <dbReference type="ARBA" id="ARBA00016612"/>
    </source>
</evidence>
<feature type="transmembrane region" description="Helical" evidence="11">
    <location>
        <begin position="36"/>
        <end position="54"/>
    </location>
</feature>
<comment type="catalytic activity">
    <reaction evidence="10">
        <text>a ubiquinone + NADH + 5 H(+)(in) = a ubiquinol + NAD(+) + 4 H(+)(out)</text>
        <dbReference type="Rhea" id="RHEA:29091"/>
        <dbReference type="Rhea" id="RHEA-COMP:9565"/>
        <dbReference type="Rhea" id="RHEA-COMP:9566"/>
        <dbReference type="ChEBI" id="CHEBI:15378"/>
        <dbReference type="ChEBI" id="CHEBI:16389"/>
        <dbReference type="ChEBI" id="CHEBI:17976"/>
        <dbReference type="ChEBI" id="CHEBI:57540"/>
        <dbReference type="ChEBI" id="CHEBI:57945"/>
        <dbReference type="EC" id="7.1.1.2"/>
    </reaction>
</comment>
<evidence type="ECO:0000256" key="1">
    <source>
        <dbReference type="ARBA" id="ARBA00004141"/>
    </source>
</evidence>
<protein>
    <recommendedName>
        <fullName evidence="3">NADH-ubiquinone oxidoreductase chain 4L</fullName>
    </recommendedName>
    <alternativeName>
        <fullName evidence="9">NADH dehydrogenase subunit 4L</fullName>
    </alternativeName>
</protein>
<dbReference type="AlphaFoldDB" id="A0A0R6CNT7"/>
<gene>
    <name evidence="12" type="primary">NADH4L</name>
</gene>
<evidence type="ECO:0000313" key="12">
    <source>
        <dbReference type="EMBL" id="AJT35533.1"/>
    </source>
</evidence>
<reference evidence="12" key="1">
    <citation type="submission" date="2014-10" db="EMBL/GenBank/DDBJ databases">
        <title>Organization and comparative analysis of the mitochondrial genome of bioluminescent Elateroidea (Coleoptera:Polyphaga).</title>
        <authorList>
            <person name="Amaral D.T."/>
            <person name="Mitani Y."/>
            <person name="Ohmiya Y."/>
            <person name="Viviani V.R."/>
        </authorList>
    </citation>
    <scope>NUCLEOTIDE SEQUENCE</scope>
</reference>
<keyword evidence="6 11" id="KW-1133">Transmembrane helix</keyword>
<evidence type="ECO:0000256" key="9">
    <source>
        <dbReference type="ARBA" id="ARBA00031586"/>
    </source>
</evidence>
<evidence type="ECO:0000256" key="7">
    <source>
        <dbReference type="ARBA" id="ARBA00023027"/>
    </source>
</evidence>
<keyword evidence="12" id="KW-0496">Mitochondrion</keyword>
<keyword evidence="4 11" id="KW-0812">Transmembrane</keyword>
<sequence>MKMMMIYLMFFMFFVGFMSFFFNSNYLLLMLLVMEFIFLSLYFSLFFSLSLYFIEQYFVMVYLTFMVCESVLGLSLMLMMVRSYGSDYFQILSLLW</sequence>
<evidence type="ECO:0000256" key="11">
    <source>
        <dbReference type="SAM" id="Phobius"/>
    </source>
</evidence>
<accession>A0A0R6CNT7</accession>
<keyword evidence="7" id="KW-0520">NAD</keyword>
<evidence type="ECO:0000256" key="5">
    <source>
        <dbReference type="ARBA" id="ARBA00022967"/>
    </source>
</evidence>
<comment type="similarity">
    <text evidence="2">Belongs to the complex I subunit 4L family.</text>
</comment>
<dbReference type="GO" id="GO:0016020">
    <property type="term" value="C:membrane"/>
    <property type="evidence" value="ECO:0007669"/>
    <property type="project" value="UniProtKB-SubCell"/>
</dbReference>
<dbReference type="EMBL" id="KM923891">
    <property type="protein sequence ID" value="AJT35533.1"/>
    <property type="molecule type" value="Genomic_DNA"/>
</dbReference>
<geneLocation type="mitochondrion" evidence="12"/>
<dbReference type="InterPro" id="IPR039428">
    <property type="entry name" value="NUOK/Mnh_C1-like"/>
</dbReference>
<evidence type="ECO:0000256" key="6">
    <source>
        <dbReference type="ARBA" id="ARBA00022989"/>
    </source>
</evidence>
<dbReference type="Pfam" id="PF00420">
    <property type="entry name" value="Oxidored_q2"/>
    <property type="match status" value="1"/>
</dbReference>